<dbReference type="InterPro" id="IPR013761">
    <property type="entry name" value="SAM/pointed_sf"/>
</dbReference>
<organism evidence="3">
    <name type="scientific">Chlamydomonas euryale</name>
    <dbReference type="NCBI Taxonomy" id="1486919"/>
    <lineage>
        <taxon>Eukaryota</taxon>
        <taxon>Viridiplantae</taxon>
        <taxon>Chlorophyta</taxon>
        <taxon>core chlorophytes</taxon>
        <taxon>Chlorophyceae</taxon>
        <taxon>CS clade</taxon>
        <taxon>Chlamydomonadales</taxon>
        <taxon>Chlamydomonadaceae</taxon>
        <taxon>Chlamydomonas</taxon>
    </lineage>
</organism>
<evidence type="ECO:0000256" key="1">
    <source>
        <dbReference type="SAM" id="MobiDB-lite"/>
    </source>
</evidence>
<feature type="compositionally biased region" description="Low complexity" evidence="1">
    <location>
        <begin position="74"/>
        <end position="83"/>
    </location>
</feature>
<evidence type="ECO:0000313" key="3">
    <source>
        <dbReference type="EMBL" id="CAD8303085.1"/>
    </source>
</evidence>
<evidence type="ECO:0000259" key="2">
    <source>
        <dbReference type="PROSITE" id="PS50105"/>
    </source>
</evidence>
<protein>
    <recommendedName>
        <fullName evidence="2">SAM domain-containing protein</fullName>
    </recommendedName>
</protein>
<name>A0A6U2IEC5_9CHLO</name>
<dbReference type="EMBL" id="HBEC01036470">
    <property type="protein sequence ID" value="CAD8303161.1"/>
    <property type="molecule type" value="Transcribed_RNA"/>
</dbReference>
<dbReference type="PROSITE" id="PS50105">
    <property type="entry name" value="SAM_DOMAIN"/>
    <property type="match status" value="1"/>
</dbReference>
<dbReference type="Gene3D" id="1.10.150.50">
    <property type="entry name" value="Transcription Factor, Ets-1"/>
    <property type="match status" value="1"/>
</dbReference>
<dbReference type="Pfam" id="PF07647">
    <property type="entry name" value="SAM_2"/>
    <property type="match status" value="1"/>
</dbReference>
<dbReference type="InterPro" id="IPR001660">
    <property type="entry name" value="SAM"/>
</dbReference>
<feature type="region of interest" description="Disordered" evidence="1">
    <location>
        <begin position="74"/>
        <end position="134"/>
    </location>
</feature>
<proteinExistence type="predicted"/>
<accession>A0A6U2IEC5</accession>
<reference evidence="3" key="1">
    <citation type="submission" date="2021-01" db="EMBL/GenBank/DDBJ databases">
        <authorList>
            <person name="Corre E."/>
            <person name="Pelletier E."/>
            <person name="Niang G."/>
            <person name="Scheremetjew M."/>
            <person name="Finn R."/>
            <person name="Kale V."/>
            <person name="Holt S."/>
            <person name="Cochrane G."/>
            <person name="Meng A."/>
            <person name="Brown T."/>
            <person name="Cohen L."/>
        </authorList>
    </citation>
    <scope>NUCLEOTIDE SEQUENCE</scope>
    <source>
        <strain evidence="3">CCMP219</strain>
    </source>
</reference>
<dbReference type="SUPFAM" id="SSF47769">
    <property type="entry name" value="SAM/Pointed domain"/>
    <property type="match status" value="1"/>
</dbReference>
<dbReference type="EMBL" id="HBEC01036392">
    <property type="protein sequence ID" value="CAD8303085.1"/>
    <property type="molecule type" value="Transcribed_RNA"/>
</dbReference>
<gene>
    <name evidence="3" type="ORF">CEUR00632_LOCUS16901</name>
    <name evidence="4" type="ORF">CEUR00632_LOCUS16940</name>
</gene>
<dbReference type="PANTHER" id="PTHR21974:SF2">
    <property type="entry name" value="RE15880P"/>
    <property type="match status" value="1"/>
</dbReference>
<dbReference type="PANTHER" id="PTHR21974">
    <property type="entry name" value="RE15880P"/>
    <property type="match status" value="1"/>
</dbReference>
<evidence type="ECO:0000313" key="4">
    <source>
        <dbReference type="EMBL" id="CAD8303161.1"/>
    </source>
</evidence>
<dbReference type="SMART" id="SM00454">
    <property type="entry name" value="SAM"/>
    <property type="match status" value="1"/>
</dbReference>
<sequence>MAEHKPAELWNNDEVCAYLDRIGLSADVPAFRDNEVVGSDLASLTDDELKTDLGISKLHARRIKRYLEDGGASYAPSGGASAETKPEPPPTTTTTAATPAVPDLGGLHVQSHSAETPVANVPAPAQASSEDARKEKLQKEVDGMVAPLTTARQYMSSYTQALQILKTGHKLLAESHQHLSQAVKMANLEVVGEIAHPHRGGLLRGPMHGLGDRRGPLHRRDEHVGLDVIQNHQAKAGCELANKACEVLLKVYAIIPDVPKIKAEEIKGLQGMGLMNIMFDNLLTDMAVRKKVMGAQQKVAAILEDCQYAERWVEGWISSRLQPDLAAWESKYATAKAALDGHSQVPPAVVPAAPAAQPATAVPMGYPPAAVPAGYPPVGYGVAAAYIPGYQPAAAPYGYPQAVPMGYAMPAQTGPPPPAPGYAGGYYAPSNNPPGLAPR</sequence>
<feature type="domain" description="SAM" evidence="2">
    <location>
        <begin position="10"/>
        <end position="62"/>
    </location>
</feature>
<dbReference type="AlphaFoldDB" id="A0A6U2IEC5"/>